<feature type="transmembrane region" description="Helical" evidence="1">
    <location>
        <begin position="20"/>
        <end position="39"/>
    </location>
</feature>
<feature type="domain" description="Alpha/beta-hydrolase catalytic" evidence="2">
    <location>
        <begin position="249"/>
        <end position="536"/>
    </location>
</feature>
<feature type="transmembrane region" description="Helical" evidence="1">
    <location>
        <begin position="126"/>
        <end position="149"/>
    </location>
</feature>
<dbReference type="EMBL" id="JAFFJS010000005">
    <property type="protein sequence ID" value="MBM9433695.1"/>
    <property type="molecule type" value="Genomic_DNA"/>
</dbReference>
<dbReference type="RefSeq" id="WP_187996886.1">
    <property type="nucleotide sequence ID" value="NZ_JACEXG010000005.1"/>
</dbReference>
<dbReference type="InterPro" id="IPR027788">
    <property type="entry name" value="Alpha/beta-hydrolase_N_dom"/>
</dbReference>
<dbReference type="Pfam" id="PF15420">
    <property type="entry name" value="Abhydrolase_9_N"/>
    <property type="match status" value="1"/>
</dbReference>
<feature type="domain" description="Alpha/beta-hydrolase N-terminal" evidence="3">
    <location>
        <begin position="35"/>
        <end position="232"/>
    </location>
</feature>
<proteinExistence type="predicted"/>
<accession>A0ABS2TGB9</accession>
<evidence type="ECO:0000259" key="2">
    <source>
        <dbReference type="Pfam" id="PF10081"/>
    </source>
</evidence>
<dbReference type="InterPro" id="IPR027787">
    <property type="entry name" value="Alpha/beta-hydrolase_catalytic"/>
</dbReference>
<feature type="transmembrane region" description="Helical" evidence="1">
    <location>
        <begin position="161"/>
        <end position="184"/>
    </location>
</feature>
<name>A0ABS2TGB9_9ACTO</name>
<keyword evidence="5" id="KW-1185">Reference proteome</keyword>
<sequence>MDHTPPASTTRYANRWIPDATGSALGFIAAVLSVTPSLLPRPAVFQGIIVVLSFAFGYLAGVLIAKGVRRMRGKEAPRSISRRWFYGYVAAWIAALIVLPGAAVAWQNDVRRLVSMPPLDGTHLGAFFLGFLITGALVVAITLGVRRLYSRFRKNGSWGRATALTVAVIAAIIAALALTVVFGADRFYRDRNALPDSDLVEPDSQYRSAGSESIISWDSLGRHGADFVGGGPSMAEIEALTGEEAMEPIRVYAGLASAPTMEERADLVVAELERTGAFDREVLAVAIPTGSGWLEPQTVDALEYVHGGDTAIASMQYAYTPSWVSYIFDPDAPMKAAGALFDAVEDRWSELPEDDRPHLVIYGLSLGAYGGQSVFTDVDDLRARTDGALFVGSPHSSELWKSLQSSRDPGSPAWQPVLDDGREVRWMSRDGDENKLTGPWLEPRVLYLQHATDPVTWLAPDVYWRAPDWLKPDQRSPELSTSMRWIPVVTGLQVTLDMLVAEAVPAAYGHNYGDVVVDAWRHVTPETGLGDEALTRIQAEIATYAAIPRYDW</sequence>
<evidence type="ECO:0000313" key="4">
    <source>
        <dbReference type="EMBL" id="MBM9433695.1"/>
    </source>
</evidence>
<gene>
    <name evidence="4" type="ORF">JVW63_08310</name>
</gene>
<reference evidence="5" key="1">
    <citation type="submission" date="2021-02" db="EMBL/GenBank/DDBJ databases">
        <title>Leucobacter sp. CX169.</title>
        <authorList>
            <person name="Cheng Y."/>
        </authorList>
    </citation>
    <scope>NUCLEOTIDE SEQUENCE [LARGE SCALE GENOMIC DNA]</scope>
    <source>
        <strain evidence="5">JY899</strain>
    </source>
</reference>
<dbReference type="Pfam" id="PF10081">
    <property type="entry name" value="Abhydrolase_9"/>
    <property type="match status" value="1"/>
</dbReference>
<comment type="caution">
    <text evidence="4">The sequence shown here is derived from an EMBL/GenBank/DDBJ whole genome shotgun (WGS) entry which is preliminary data.</text>
</comment>
<evidence type="ECO:0000259" key="3">
    <source>
        <dbReference type="Pfam" id="PF15420"/>
    </source>
</evidence>
<keyword evidence="1" id="KW-0812">Transmembrane</keyword>
<organism evidence="4 5">
    <name type="scientific">Flaviflexus equikiangi</name>
    <dbReference type="NCBI Taxonomy" id="2758573"/>
    <lineage>
        <taxon>Bacteria</taxon>
        <taxon>Bacillati</taxon>
        <taxon>Actinomycetota</taxon>
        <taxon>Actinomycetes</taxon>
        <taxon>Actinomycetales</taxon>
        <taxon>Actinomycetaceae</taxon>
        <taxon>Flaviflexus</taxon>
    </lineage>
</organism>
<evidence type="ECO:0000256" key="1">
    <source>
        <dbReference type="SAM" id="Phobius"/>
    </source>
</evidence>
<dbReference type="Proteomes" id="UP000705983">
    <property type="component" value="Unassembled WGS sequence"/>
</dbReference>
<feature type="transmembrane region" description="Helical" evidence="1">
    <location>
        <begin position="85"/>
        <end position="106"/>
    </location>
</feature>
<keyword evidence="1" id="KW-0472">Membrane</keyword>
<feature type="transmembrane region" description="Helical" evidence="1">
    <location>
        <begin position="45"/>
        <end position="65"/>
    </location>
</feature>
<evidence type="ECO:0000313" key="5">
    <source>
        <dbReference type="Proteomes" id="UP000705983"/>
    </source>
</evidence>
<protein>
    <submittedName>
        <fullName evidence="4">Alpha/beta-hydrolase family protein</fullName>
    </submittedName>
</protein>
<keyword evidence="1" id="KW-1133">Transmembrane helix</keyword>